<comment type="caution">
    <text evidence="2">The sequence shown here is derived from an EMBL/GenBank/DDBJ whole genome shotgun (WGS) entry which is preliminary data.</text>
</comment>
<feature type="compositionally biased region" description="Polar residues" evidence="1">
    <location>
        <begin position="682"/>
        <end position="704"/>
    </location>
</feature>
<gene>
    <name evidence="2" type="ORF">FisN_25Lh177</name>
</gene>
<proteinExistence type="predicted"/>
<feature type="compositionally biased region" description="Polar residues" evidence="1">
    <location>
        <begin position="389"/>
        <end position="412"/>
    </location>
</feature>
<feature type="region of interest" description="Disordered" evidence="1">
    <location>
        <begin position="1"/>
        <end position="27"/>
    </location>
</feature>
<feature type="region of interest" description="Disordered" evidence="1">
    <location>
        <begin position="574"/>
        <end position="613"/>
    </location>
</feature>
<reference evidence="2 3" key="1">
    <citation type="journal article" date="2015" name="Plant Cell">
        <title>Oil accumulation by the oleaginous diatom Fistulifera solaris as revealed by the genome and transcriptome.</title>
        <authorList>
            <person name="Tanaka T."/>
            <person name="Maeda Y."/>
            <person name="Veluchamy A."/>
            <person name="Tanaka M."/>
            <person name="Abida H."/>
            <person name="Marechal E."/>
            <person name="Bowler C."/>
            <person name="Muto M."/>
            <person name="Sunaga Y."/>
            <person name="Tanaka M."/>
            <person name="Yoshino T."/>
            <person name="Taniguchi T."/>
            <person name="Fukuda Y."/>
            <person name="Nemoto M."/>
            <person name="Matsumoto M."/>
            <person name="Wong P.S."/>
            <person name="Aburatani S."/>
            <person name="Fujibuchi W."/>
        </authorList>
    </citation>
    <scope>NUCLEOTIDE SEQUENCE [LARGE SCALE GENOMIC DNA]</scope>
    <source>
        <strain evidence="2 3">JPCC DA0580</strain>
    </source>
</reference>
<dbReference type="Proteomes" id="UP000198406">
    <property type="component" value="Unassembled WGS sequence"/>
</dbReference>
<feature type="region of interest" description="Disordered" evidence="1">
    <location>
        <begin position="70"/>
        <end position="98"/>
    </location>
</feature>
<accession>A0A1Z5KR33</accession>
<feature type="compositionally biased region" description="Polar residues" evidence="1">
    <location>
        <begin position="151"/>
        <end position="163"/>
    </location>
</feature>
<feature type="compositionally biased region" description="Basic and acidic residues" evidence="1">
    <location>
        <begin position="832"/>
        <end position="841"/>
    </location>
</feature>
<feature type="region of interest" description="Disordered" evidence="1">
    <location>
        <begin position="635"/>
        <end position="704"/>
    </location>
</feature>
<evidence type="ECO:0000313" key="3">
    <source>
        <dbReference type="Proteomes" id="UP000198406"/>
    </source>
</evidence>
<feature type="region of interest" description="Disordered" evidence="1">
    <location>
        <begin position="816"/>
        <end position="891"/>
    </location>
</feature>
<feature type="compositionally biased region" description="Low complexity" evidence="1">
    <location>
        <begin position="777"/>
        <end position="792"/>
    </location>
</feature>
<feature type="region of interest" description="Disordered" evidence="1">
    <location>
        <begin position="110"/>
        <end position="262"/>
    </location>
</feature>
<feature type="region of interest" description="Disordered" evidence="1">
    <location>
        <begin position="776"/>
        <end position="804"/>
    </location>
</feature>
<keyword evidence="3" id="KW-1185">Reference proteome</keyword>
<dbReference type="AlphaFoldDB" id="A0A1Z5KR33"/>
<feature type="compositionally biased region" description="Basic and acidic residues" evidence="1">
    <location>
        <begin position="635"/>
        <end position="649"/>
    </location>
</feature>
<protein>
    <submittedName>
        <fullName evidence="2">Uncharacterized protein</fullName>
    </submittedName>
</protein>
<feature type="compositionally biased region" description="Polar residues" evidence="1">
    <location>
        <begin position="314"/>
        <end position="335"/>
    </location>
</feature>
<evidence type="ECO:0000256" key="1">
    <source>
        <dbReference type="SAM" id="MobiDB-lite"/>
    </source>
</evidence>
<evidence type="ECO:0000313" key="2">
    <source>
        <dbReference type="EMBL" id="GAX28766.1"/>
    </source>
</evidence>
<feature type="compositionally biased region" description="Polar residues" evidence="1">
    <location>
        <begin position="214"/>
        <end position="232"/>
    </location>
</feature>
<sequence>MPSLYDTSASASSTGSRSSGFFPKSHPKPEASYYNQYSLASAAKNASFRERVSHSELGVAEITERKFVSYRPSSTRHRQQHMYAASEPGMARPQSSFTDSARFKGYFTSNVANEQDHPSERGGIKDKVDFQQNHVQQSPELHPSRGRSPDTYRNTSRITDGQYSSFIERSRSLSSNRLSGNFRIEPASNNPLETTKEGKQRATYRSSSPPPRRNSQTVDQQLYDESSLTMSSSKEHEEASNTRVSAESPPPNAAKLTYYGRAEIETPTPTTVRDLKQRLWDSDETLHHWHAQNERLQKSHIEPRRLGYSVAAKSPSSPQVEDSTESLTATSNTRRTLARSISPRPVRLREPAGHSLLLNWRYSQAAARVASRSPSRRKSAAQSASPARTNSFAESVQSELQPRDLANSQSNSKDVHDGPQTRPQAPVANKETKAESEVTAVMANKAVASLMARISAVRRSDPAEALAQIDAILSSENASLVTAREEIAPTRHVGDSVDEQEVSVTQPQHVAQQSMVGHLDEESSIAATSVSSMTNPTYQGPSTHRNEVVSFSNKPSLLQAYGLIGRKERFRSMSEHRKSVAPPSTISLSSKDKVRFGESVRQRSSDFPPIMPSNSAELVDKIRRWDEISATDIKGARSEDSRYPIEPDGRALSTTGNRRRAHPWDSSLSGQLGGKNAPGENATRSSSWMKASKPKYTSQERVTSFPTDRYFDEESNSIQAFPSEYSEDELETDLKSDNLATRQANQTTAKQQHDTETILFDSTWVSLPESSFFRDVAAPTRTARETATTPPRLSGSSFEDHDDLASPDYAFRLERAPRQPDVSSPSPPSRLVRSEEGDHRRMQTFSPQTRQPTRDFHSLSPRAIRKDRDLRRSNSGDDSSTEYREEDTLLNKPKSRGLRSFLLKRRTFKGSTLAALDEDTSLLSQKSDLLAFDVELPPPLQNRGRRLALTQDRARSRSLDDSRSRNPNIAKKFGRLLRV</sequence>
<feature type="compositionally biased region" description="Polar residues" evidence="1">
    <location>
        <begin position="130"/>
        <end position="139"/>
    </location>
</feature>
<organism evidence="2 3">
    <name type="scientific">Fistulifera solaris</name>
    <name type="common">Oleaginous diatom</name>
    <dbReference type="NCBI Taxonomy" id="1519565"/>
    <lineage>
        <taxon>Eukaryota</taxon>
        <taxon>Sar</taxon>
        <taxon>Stramenopiles</taxon>
        <taxon>Ochrophyta</taxon>
        <taxon>Bacillariophyta</taxon>
        <taxon>Bacillariophyceae</taxon>
        <taxon>Bacillariophycidae</taxon>
        <taxon>Naviculales</taxon>
        <taxon>Naviculaceae</taxon>
        <taxon>Fistulifera</taxon>
    </lineage>
</organism>
<name>A0A1Z5KR33_FISSO</name>
<feature type="region of interest" description="Disordered" evidence="1">
    <location>
        <begin position="369"/>
        <end position="436"/>
    </location>
</feature>
<feature type="compositionally biased region" description="Low complexity" evidence="1">
    <location>
        <begin position="164"/>
        <end position="179"/>
    </location>
</feature>
<feature type="compositionally biased region" description="Low complexity" evidence="1">
    <location>
        <begin position="7"/>
        <end position="20"/>
    </location>
</feature>
<dbReference type="InParanoid" id="A0A1Z5KR33"/>
<feature type="compositionally biased region" description="Basic and acidic residues" evidence="1">
    <location>
        <begin position="864"/>
        <end position="889"/>
    </location>
</feature>
<feature type="compositionally biased region" description="Basic and acidic residues" evidence="1">
    <location>
        <begin position="114"/>
        <end position="129"/>
    </location>
</feature>
<feature type="compositionally biased region" description="Basic and acidic residues" evidence="1">
    <location>
        <begin position="590"/>
        <end position="604"/>
    </location>
</feature>
<feature type="region of interest" description="Disordered" evidence="1">
    <location>
        <begin position="310"/>
        <end position="346"/>
    </location>
</feature>
<dbReference type="EMBL" id="BDSP01000279">
    <property type="protein sequence ID" value="GAX28766.1"/>
    <property type="molecule type" value="Genomic_DNA"/>
</dbReference>